<dbReference type="InterPro" id="IPR000953">
    <property type="entry name" value="Chromo/chromo_shadow_dom"/>
</dbReference>
<dbReference type="InterPro" id="IPR050390">
    <property type="entry name" value="C5-Methyltransferase"/>
</dbReference>
<reference evidence="7" key="1">
    <citation type="submission" date="2018-01" db="EMBL/GenBank/DDBJ databases">
        <authorList>
            <person name="Mao J.F."/>
        </authorList>
    </citation>
    <scope>NUCLEOTIDE SEQUENCE</scope>
    <source>
        <strain evidence="7">Huo1</strain>
        <tissue evidence="7">Leaf</tissue>
    </source>
</reference>
<reference evidence="7" key="2">
    <citation type="submission" date="2020-08" db="EMBL/GenBank/DDBJ databases">
        <title>Plant Genome Project.</title>
        <authorList>
            <person name="Zhang R.-G."/>
        </authorList>
    </citation>
    <scope>NUCLEOTIDE SEQUENCE</scope>
    <source>
        <strain evidence="7">Huo1</strain>
        <tissue evidence="7">Leaf</tissue>
    </source>
</reference>
<feature type="domain" description="Chromo" evidence="5">
    <location>
        <begin position="192"/>
        <end position="222"/>
    </location>
</feature>
<dbReference type="InterPro" id="IPR023780">
    <property type="entry name" value="Chromo_domain"/>
</dbReference>
<dbReference type="Gene3D" id="3.40.50.150">
    <property type="entry name" value="Vaccinia Virus protein VP39"/>
    <property type="match status" value="1"/>
</dbReference>
<comment type="subcellular location">
    <subcellularLocation>
        <location evidence="1">Nucleus</location>
    </subcellularLocation>
</comment>
<organism evidence="7">
    <name type="scientific">Salvia splendens</name>
    <name type="common">Scarlet sage</name>
    <dbReference type="NCBI Taxonomy" id="180675"/>
    <lineage>
        <taxon>Eukaryota</taxon>
        <taxon>Viridiplantae</taxon>
        <taxon>Streptophyta</taxon>
        <taxon>Embryophyta</taxon>
        <taxon>Tracheophyta</taxon>
        <taxon>Spermatophyta</taxon>
        <taxon>Magnoliopsida</taxon>
        <taxon>eudicotyledons</taxon>
        <taxon>Gunneridae</taxon>
        <taxon>Pentapetalae</taxon>
        <taxon>asterids</taxon>
        <taxon>lamiids</taxon>
        <taxon>Lamiales</taxon>
        <taxon>Lamiaceae</taxon>
        <taxon>Nepetoideae</taxon>
        <taxon>Mentheae</taxon>
        <taxon>Salviinae</taxon>
        <taxon>Salvia</taxon>
        <taxon>Salvia subgen. Calosphace</taxon>
        <taxon>core Calosphace</taxon>
    </lineage>
</organism>
<dbReference type="InterPro" id="IPR043151">
    <property type="entry name" value="BAH_sf"/>
</dbReference>
<dbReference type="GO" id="GO:0003677">
    <property type="term" value="F:DNA binding"/>
    <property type="evidence" value="ECO:0007669"/>
    <property type="project" value="TreeGrafter"/>
</dbReference>
<feature type="transmembrane region" description="Helical" evidence="4">
    <location>
        <begin position="172"/>
        <end position="192"/>
    </location>
</feature>
<evidence type="ECO:0000256" key="2">
    <source>
        <dbReference type="ARBA" id="ARBA00023242"/>
    </source>
</evidence>
<evidence type="ECO:0000259" key="5">
    <source>
        <dbReference type="PROSITE" id="PS50013"/>
    </source>
</evidence>
<evidence type="ECO:0000313" key="8">
    <source>
        <dbReference type="Proteomes" id="UP000298416"/>
    </source>
</evidence>
<keyword evidence="8" id="KW-1185">Reference proteome</keyword>
<dbReference type="PROSITE" id="PS00598">
    <property type="entry name" value="CHROMO_1"/>
    <property type="match status" value="1"/>
</dbReference>
<evidence type="ECO:0000256" key="3">
    <source>
        <dbReference type="ARBA" id="ARBA00047422"/>
    </source>
</evidence>
<sequence>MYLLNEDAYVKTEEGKESYICKIVELFQAVDGKQLFSVQWYYRADDTVIKSCANLIDNKKIFFSEVKDDNPLDCLEKKVDNILISKLIPAYDYFCDKMYLLPYTSFVSLPSETESYKSPTNNSESGSTISSDAEANSIPHFPEIERQCGDVVECRLGFVLVLTVAGSNLSRIYSLAYAFILILPFVFQFSVYQIRWKGYGPEYDTWEPLNGLSSCPEEVKEFVLRGYKSRILPLPLSVLFFSINKLN</sequence>
<feature type="domain" description="BAH" evidence="6">
    <location>
        <begin position="1"/>
        <end position="120"/>
    </location>
</feature>
<dbReference type="SMART" id="SM00439">
    <property type="entry name" value="BAH"/>
    <property type="match status" value="1"/>
</dbReference>
<dbReference type="GO" id="GO:0003682">
    <property type="term" value="F:chromatin binding"/>
    <property type="evidence" value="ECO:0007669"/>
    <property type="project" value="InterPro"/>
</dbReference>
<dbReference type="Pfam" id="PF00385">
    <property type="entry name" value="Chromo"/>
    <property type="match status" value="1"/>
</dbReference>
<keyword evidence="4" id="KW-1133">Transmembrane helix</keyword>
<dbReference type="Gene3D" id="2.30.30.490">
    <property type="match status" value="1"/>
</dbReference>
<dbReference type="PANTHER" id="PTHR10629:SF50">
    <property type="entry name" value="DNA (CYTOSINE-5)-METHYLTRANSFERASE CMT3"/>
    <property type="match status" value="1"/>
</dbReference>
<dbReference type="SUPFAM" id="SSF54160">
    <property type="entry name" value="Chromo domain-like"/>
    <property type="match status" value="1"/>
</dbReference>
<evidence type="ECO:0000256" key="1">
    <source>
        <dbReference type="ARBA" id="ARBA00004123"/>
    </source>
</evidence>
<evidence type="ECO:0000259" key="6">
    <source>
        <dbReference type="PROSITE" id="PS51038"/>
    </source>
</evidence>
<keyword evidence="4" id="KW-0812">Transmembrane</keyword>
<evidence type="ECO:0000313" key="7">
    <source>
        <dbReference type="EMBL" id="KAG6433178.1"/>
    </source>
</evidence>
<dbReference type="GO" id="GO:0044027">
    <property type="term" value="P:negative regulation of gene expression via chromosomal CpG island methylation"/>
    <property type="evidence" value="ECO:0007669"/>
    <property type="project" value="TreeGrafter"/>
</dbReference>
<proteinExistence type="predicted"/>
<dbReference type="PROSITE" id="PS51038">
    <property type="entry name" value="BAH"/>
    <property type="match status" value="1"/>
</dbReference>
<evidence type="ECO:0008006" key="9">
    <source>
        <dbReference type="Google" id="ProtNLM"/>
    </source>
</evidence>
<dbReference type="InterPro" id="IPR001025">
    <property type="entry name" value="BAH_dom"/>
</dbReference>
<comment type="catalytic activity">
    <reaction evidence="3">
        <text>a 2'-deoxycytidine in DNA + S-adenosyl-L-methionine = a 5-methyl-2'-deoxycytidine in DNA + S-adenosyl-L-homocysteine + H(+)</text>
        <dbReference type="Rhea" id="RHEA:13681"/>
        <dbReference type="Rhea" id="RHEA-COMP:11369"/>
        <dbReference type="Rhea" id="RHEA-COMP:11370"/>
        <dbReference type="ChEBI" id="CHEBI:15378"/>
        <dbReference type="ChEBI" id="CHEBI:57856"/>
        <dbReference type="ChEBI" id="CHEBI:59789"/>
        <dbReference type="ChEBI" id="CHEBI:85452"/>
        <dbReference type="ChEBI" id="CHEBI:85454"/>
        <dbReference type="EC" id="2.1.1.37"/>
    </reaction>
</comment>
<dbReference type="InterPro" id="IPR029063">
    <property type="entry name" value="SAM-dependent_MTases_sf"/>
</dbReference>
<dbReference type="InterPro" id="IPR016197">
    <property type="entry name" value="Chromo-like_dom_sf"/>
</dbReference>
<protein>
    <recommendedName>
        <fullName evidence="9">DNA (Cytosine-5)-methyltransferase 1</fullName>
    </recommendedName>
</protein>
<dbReference type="PANTHER" id="PTHR10629">
    <property type="entry name" value="CYTOSINE-SPECIFIC METHYLTRANSFERASE"/>
    <property type="match status" value="1"/>
</dbReference>
<dbReference type="PROSITE" id="PS50013">
    <property type="entry name" value="CHROMO_2"/>
    <property type="match status" value="1"/>
</dbReference>
<dbReference type="GO" id="GO:0003886">
    <property type="term" value="F:DNA (cytosine-5-)-methyltransferase activity"/>
    <property type="evidence" value="ECO:0007669"/>
    <property type="project" value="UniProtKB-EC"/>
</dbReference>
<gene>
    <name evidence="7" type="ORF">SASPL_104786</name>
</gene>
<keyword evidence="4" id="KW-0472">Membrane</keyword>
<name>A0A8X8YI56_SALSN</name>
<keyword evidence="2" id="KW-0539">Nucleus</keyword>
<dbReference type="Proteomes" id="UP000298416">
    <property type="component" value="Unassembled WGS sequence"/>
</dbReference>
<dbReference type="Pfam" id="PF01426">
    <property type="entry name" value="BAH"/>
    <property type="match status" value="1"/>
</dbReference>
<evidence type="ECO:0000256" key="4">
    <source>
        <dbReference type="SAM" id="Phobius"/>
    </source>
</evidence>
<comment type="caution">
    <text evidence="7">The sequence shown here is derived from an EMBL/GenBank/DDBJ whole genome shotgun (WGS) entry which is preliminary data.</text>
</comment>
<dbReference type="InterPro" id="IPR023779">
    <property type="entry name" value="Chromodomain_CS"/>
</dbReference>
<dbReference type="AlphaFoldDB" id="A0A8X8YI56"/>
<dbReference type="EMBL" id="PNBA02000002">
    <property type="protein sequence ID" value="KAG6433178.1"/>
    <property type="molecule type" value="Genomic_DNA"/>
</dbReference>
<dbReference type="GO" id="GO:0005634">
    <property type="term" value="C:nucleus"/>
    <property type="evidence" value="ECO:0007669"/>
    <property type="project" value="UniProtKB-SubCell"/>
</dbReference>
<accession>A0A8X8YI56</accession>